<organism evidence="2 3">
    <name type="scientific">Acidianus hospitalis</name>
    <dbReference type="NCBI Taxonomy" id="563177"/>
    <lineage>
        <taxon>Archaea</taxon>
        <taxon>Thermoproteota</taxon>
        <taxon>Thermoprotei</taxon>
        <taxon>Sulfolobales</taxon>
        <taxon>Sulfolobaceae</taxon>
        <taxon>Acidianus</taxon>
    </lineage>
</organism>
<dbReference type="SUPFAM" id="SSF53448">
    <property type="entry name" value="Nucleotide-diphospho-sugar transferases"/>
    <property type="match status" value="1"/>
</dbReference>
<evidence type="ECO:0000313" key="2">
    <source>
        <dbReference type="EMBL" id="PVU74071.1"/>
    </source>
</evidence>
<dbReference type="PANTHER" id="PTHR22572">
    <property type="entry name" value="SUGAR-1-PHOSPHATE GUANYL TRANSFERASE"/>
    <property type="match status" value="1"/>
</dbReference>
<dbReference type="EMBL" id="QEFD01000234">
    <property type="protein sequence ID" value="PVU74071.1"/>
    <property type="molecule type" value="Genomic_DNA"/>
</dbReference>
<protein>
    <submittedName>
        <fullName evidence="2">Nucleotidyltransferase</fullName>
    </submittedName>
</protein>
<dbReference type="AlphaFoldDB" id="A0A2T9X1Z8"/>
<comment type="caution">
    <text evidence="2">The sequence shown here is derived from an EMBL/GenBank/DDBJ whole genome shotgun (WGS) entry which is preliminary data.</text>
</comment>
<dbReference type="InterPro" id="IPR029044">
    <property type="entry name" value="Nucleotide-diphossugar_trans"/>
</dbReference>
<name>A0A2T9X1Z8_9CREN</name>
<dbReference type="Gene3D" id="3.90.550.10">
    <property type="entry name" value="Spore Coat Polysaccharide Biosynthesis Protein SpsA, Chain A"/>
    <property type="match status" value="1"/>
</dbReference>
<dbReference type="InterPro" id="IPR050486">
    <property type="entry name" value="Mannose-1P_guanyltransferase"/>
</dbReference>
<sequence length="229" mass="25982">MKAVILAGGYGKRLRPLTDDKPKPLIEIAGKPILEWQILWLKSFGITSFIILAGYKKEVLVEWVTKNKARLGIECLFSMEEEPLGTGGAIYQVKSFLNENFIAVNGDILTNLDIRELKQVDETAIASISLVPLRSPYGVVQTEGDKIMKFVEKPVLKDYWINAGVYFLKSSIFEYLPEKGDIERITFPTLAEKGLLRGKKFENVYWRSIDSVKDVEEASNEIPQVFNFE</sequence>
<gene>
    <name evidence="2" type="ORF">DDW13_08880</name>
</gene>
<reference evidence="2 3" key="1">
    <citation type="journal article" date="2015" name="Appl. Environ. Microbiol.">
        <title>Nanoarchaeota, Their Sulfolobales Host, and Nanoarchaeota Virus Distribution across Yellowstone National Park Hot Springs.</title>
        <authorList>
            <person name="Munson-McGee J.H."/>
            <person name="Field E.K."/>
            <person name="Bateson M."/>
            <person name="Rooney C."/>
            <person name="Stepanauskas R."/>
            <person name="Young M.J."/>
        </authorList>
    </citation>
    <scope>NUCLEOTIDE SEQUENCE [LARGE SCALE GENOMIC DNA]</scope>
    <source>
        <strain evidence="2">SCGC AC-742_N10</strain>
    </source>
</reference>
<dbReference type="InterPro" id="IPR005835">
    <property type="entry name" value="NTP_transferase_dom"/>
</dbReference>
<evidence type="ECO:0000313" key="3">
    <source>
        <dbReference type="Proteomes" id="UP000245638"/>
    </source>
</evidence>
<dbReference type="CDD" id="cd04181">
    <property type="entry name" value="NTP_transferase"/>
    <property type="match status" value="1"/>
</dbReference>
<dbReference type="Pfam" id="PF00483">
    <property type="entry name" value="NTP_transferase"/>
    <property type="match status" value="1"/>
</dbReference>
<evidence type="ECO:0000259" key="1">
    <source>
        <dbReference type="Pfam" id="PF00483"/>
    </source>
</evidence>
<dbReference type="GO" id="GO:0016740">
    <property type="term" value="F:transferase activity"/>
    <property type="evidence" value="ECO:0007669"/>
    <property type="project" value="UniProtKB-KW"/>
</dbReference>
<accession>A0A2T9X1Z8</accession>
<feature type="domain" description="Nucleotidyl transferase" evidence="1">
    <location>
        <begin position="2"/>
        <end position="223"/>
    </location>
</feature>
<dbReference type="Proteomes" id="UP000245638">
    <property type="component" value="Unassembled WGS sequence"/>
</dbReference>
<proteinExistence type="predicted"/>
<keyword evidence="2" id="KW-0808">Transferase</keyword>